<dbReference type="InterPro" id="IPR000261">
    <property type="entry name" value="EH_dom"/>
</dbReference>
<name>A0A9P1GPV5_9DINO</name>
<dbReference type="GO" id="GO:0005886">
    <property type="term" value="C:plasma membrane"/>
    <property type="evidence" value="ECO:0007669"/>
    <property type="project" value="TreeGrafter"/>
</dbReference>
<dbReference type="SMART" id="SM00054">
    <property type="entry name" value="EFh"/>
    <property type="match status" value="3"/>
</dbReference>
<evidence type="ECO:0000256" key="2">
    <source>
        <dbReference type="SAM" id="Coils"/>
    </source>
</evidence>
<keyword evidence="1" id="KW-0106">Calcium</keyword>
<dbReference type="SUPFAM" id="SSF47473">
    <property type="entry name" value="EF-hand"/>
    <property type="match status" value="1"/>
</dbReference>
<keyword evidence="2" id="KW-0175">Coiled coil</keyword>
<proteinExistence type="predicted"/>
<evidence type="ECO:0000313" key="8">
    <source>
        <dbReference type="Proteomes" id="UP001152797"/>
    </source>
</evidence>
<dbReference type="PROSITE" id="PS50031">
    <property type="entry name" value="EH"/>
    <property type="match status" value="2"/>
</dbReference>
<gene>
    <name evidence="6" type="ORF">C1SCF055_LOCUS43265</name>
</gene>
<dbReference type="Proteomes" id="UP001152797">
    <property type="component" value="Unassembled WGS sequence"/>
</dbReference>
<feature type="region of interest" description="Disordered" evidence="3">
    <location>
        <begin position="131"/>
        <end position="159"/>
    </location>
</feature>
<evidence type="ECO:0000313" key="7">
    <source>
        <dbReference type="EMBL" id="CAL4806034.1"/>
    </source>
</evidence>
<comment type="caution">
    <text evidence="6">The sequence shown here is derived from an EMBL/GenBank/DDBJ whole genome shotgun (WGS) entry which is preliminary data.</text>
</comment>
<dbReference type="Pfam" id="PF12763">
    <property type="entry name" value="EH"/>
    <property type="match status" value="2"/>
</dbReference>
<organism evidence="6">
    <name type="scientific">Cladocopium goreaui</name>
    <dbReference type="NCBI Taxonomy" id="2562237"/>
    <lineage>
        <taxon>Eukaryota</taxon>
        <taxon>Sar</taxon>
        <taxon>Alveolata</taxon>
        <taxon>Dinophyceae</taxon>
        <taxon>Suessiales</taxon>
        <taxon>Symbiodiniaceae</taxon>
        <taxon>Cladocopium</taxon>
    </lineage>
</organism>
<dbReference type="SMART" id="SM00027">
    <property type="entry name" value="EH"/>
    <property type="match status" value="2"/>
</dbReference>
<reference evidence="7 8" key="2">
    <citation type="submission" date="2024-05" db="EMBL/GenBank/DDBJ databases">
        <authorList>
            <person name="Chen Y."/>
            <person name="Shah S."/>
            <person name="Dougan E. K."/>
            <person name="Thang M."/>
            <person name="Chan C."/>
        </authorList>
    </citation>
    <scope>NUCLEOTIDE SEQUENCE [LARGE SCALE GENOMIC DNA]</scope>
</reference>
<feature type="region of interest" description="Disordered" evidence="3">
    <location>
        <begin position="380"/>
        <end position="401"/>
    </location>
</feature>
<reference evidence="6" key="1">
    <citation type="submission" date="2022-10" db="EMBL/GenBank/DDBJ databases">
        <authorList>
            <person name="Chen Y."/>
            <person name="Dougan E. K."/>
            <person name="Chan C."/>
            <person name="Rhodes N."/>
            <person name="Thang M."/>
        </authorList>
    </citation>
    <scope>NUCLEOTIDE SEQUENCE</scope>
</reference>
<evidence type="ECO:0000259" key="5">
    <source>
        <dbReference type="PROSITE" id="PS50222"/>
    </source>
</evidence>
<dbReference type="OrthoDB" id="524326at2759"/>
<keyword evidence="7" id="KW-0675">Receptor</keyword>
<dbReference type="AlphaFoldDB" id="A0A9P1GPV5"/>
<feature type="region of interest" description="Disordered" evidence="3">
    <location>
        <begin position="274"/>
        <end position="347"/>
    </location>
</feature>
<dbReference type="PANTHER" id="PTHR11216">
    <property type="entry name" value="EH DOMAIN"/>
    <property type="match status" value="1"/>
</dbReference>
<feature type="domain" description="EF-hand" evidence="5">
    <location>
        <begin position="171"/>
        <end position="206"/>
    </location>
</feature>
<feature type="domain" description="EH" evidence="4">
    <location>
        <begin position="172"/>
        <end position="260"/>
    </location>
</feature>
<dbReference type="InterPro" id="IPR002048">
    <property type="entry name" value="EF_hand_dom"/>
</dbReference>
<evidence type="ECO:0000256" key="1">
    <source>
        <dbReference type="ARBA" id="ARBA00022837"/>
    </source>
</evidence>
<dbReference type="EMBL" id="CAMXCT010006711">
    <property type="protein sequence ID" value="CAI4018722.1"/>
    <property type="molecule type" value="Genomic_DNA"/>
</dbReference>
<dbReference type="GO" id="GO:0016197">
    <property type="term" value="P:endosomal transport"/>
    <property type="evidence" value="ECO:0007669"/>
    <property type="project" value="TreeGrafter"/>
</dbReference>
<feature type="coiled-coil region" evidence="2">
    <location>
        <begin position="584"/>
        <end position="618"/>
    </location>
</feature>
<protein>
    <submittedName>
        <fullName evidence="7">Epidermal growth factor receptor substrate 15</fullName>
    </submittedName>
</protein>
<dbReference type="PANTHER" id="PTHR11216:SF170">
    <property type="entry name" value="DYNAMIN ASSOCIATED PROTEIN 160, ISOFORM D"/>
    <property type="match status" value="1"/>
</dbReference>
<feature type="compositionally biased region" description="Polar residues" evidence="3">
    <location>
        <begin position="327"/>
        <end position="338"/>
    </location>
</feature>
<evidence type="ECO:0000313" key="6">
    <source>
        <dbReference type="EMBL" id="CAI4018722.1"/>
    </source>
</evidence>
<dbReference type="InterPro" id="IPR018247">
    <property type="entry name" value="EF_Hand_1_Ca_BS"/>
</dbReference>
<evidence type="ECO:0000256" key="3">
    <source>
        <dbReference type="SAM" id="MobiDB-lite"/>
    </source>
</evidence>
<feature type="compositionally biased region" description="Basic and acidic residues" evidence="3">
    <location>
        <begin position="390"/>
        <end position="401"/>
    </location>
</feature>
<sequence>MSATRGRSPERRSFTLERWAPSRREKRKYASLFQRSDWDYDGLISQSEAFQLAQRSGLDPSTLETAWSLSDVDRDGTLTYHEFFCFIHLITSVTRGARMPSLQEGLPPQLLESLMNLEPLEILVAEREESRSRSRSVSPMPGFLSGPTPGGTPRGHEQRTFTEARWAPSRREKRKYASLFERTDWDKDGFISQSEAFQLAQRSGLDPTTLETAWGLSDVERDGMLTYHEFFCFIHLITSVTRGARMPSLQEGLPPQLLESLMNLEPLEILVAEREESRSRSRSRSPSPAIPSFLPGTPAVGTPRPSSAKAAPEPTGFAAQAPLSPDSEPSQAQGFPSQSSAADGFSAAFGPDGAGSLAAFNSGGFGEAFGAEAFGDAFGGPTGDGFGAESRSESPKKKGKEAISTDFFQETFDDPFRTSQTLAALAAEGADERSLQELARRFQRTLAADREVSKQISEEMHVLAEELRMVQDAAQQVEQQNAQEARQQQQLDGEQKGLTQQLAEQQHRLMELRDESRALNLENLSMRRDRKHLSEEVEFLQSTVGSERRALESLEHMNHIFDSYNKEMEATAELLTRQRKELPVAKEQQQLRQEERHNNELRNLLERRKREHASLVAQQHEVHQKHQLIRAMQSDDIVAVSALKTMAPPEGHTWATSLLKDRKL</sequence>
<feature type="domain" description="EH" evidence="4">
    <location>
        <begin position="25"/>
        <end position="113"/>
    </location>
</feature>
<dbReference type="GO" id="GO:0005737">
    <property type="term" value="C:cytoplasm"/>
    <property type="evidence" value="ECO:0007669"/>
    <property type="project" value="TreeGrafter"/>
</dbReference>
<feature type="domain" description="EF-hand" evidence="5">
    <location>
        <begin position="58"/>
        <end position="93"/>
    </location>
</feature>
<dbReference type="EMBL" id="CAMXCT030006711">
    <property type="protein sequence ID" value="CAL4806034.1"/>
    <property type="molecule type" value="Genomic_DNA"/>
</dbReference>
<dbReference type="PROSITE" id="PS50222">
    <property type="entry name" value="EF_HAND_2"/>
    <property type="match status" value="2"/>
</dbReference>
<dbReference type="EMBL" id="CAMXCT020006711">
    <property type="protein sequence ID" value="CAL1172097.1"/>
    <property type="molecule type" value="Genomic_DNA"/>
</dbReference>
<dbReference type="Gene3D" id="1.10.238.10">
    <property type="entry name" value="EF-hand"/>
    <property type="match status" value="2"/>
</dbReference>
<dbReference type="InterPro" id="IPR011992">
    <property type="entry name" value="EF-hand-dom_pair"/>
</dbReference>
<accession>A0A9P1GPV5</accession>
<dbReference type="GO" id="GO:0006897">
    <property type="term" value="P:endocytosis"/>
    <property type="evidence" value="ECO:0007669"/>
    <property type="project" value="TreeGrafter"/>
</dbReference>
<evidence type="ECO:0000259" key="4">
    <source>
        <dbReference type="PROSITE" id="PS50031"/>
    </source>
</evidence>
<feature type="coiled-coil region" evidence="2">
    <location>
        <begin position="460"/>
        <end position="529"/>
    </location>
</feature>
<keyword evidence="8" id="KW-1185">Reference proteome</keyword>
<dbReference type="PROSITE" id="PS00018">
    <property type="entry name" value="EF_HAND_1"/>
    <property type="match status" value="1"/>
</dbReference>
<dbReference type="GO" id="GO:0005509">
    <property type="term" value="F:calcium ion binding"/>
    <property type="evidence" value="ECO:0007669"/>
    <property type="project" value="InterPro"/>
</dbReference>